<gene>
    <name evidence="1" type="ORF">NTEN_LOCUS14100</name>
</gene>
<reference evidence="1 2" key="1">
    <citation type="submission" date="2020-02" db="EMBL/GenBank/DDBJ databases">
        <authorList>
            <person name="Ferguson B K."/>
        </authorList>
    </citation>
    <scope>NUCLEOTIDE SEQUENCE [LARGE SCALE GENOMIC DNA]</scope>
</reference>
<name>A0A6H5GZN7_9HEMI</name>
<dbReference type="Proteomes" id="UP000479000">
    <property type="component" value="Unassembled WGS sequence"/>
</dbReference>
<evidence type="ECO:0000313" key="2">
    <source>
        <dbReference type="Proteomes" id="UP000479000"/>
    </source>
</evidence>
<sequence length="144" mass="16091">MQLQSSLQPVQPLSLPTVNSYNQFTPSMSSSMDTIYPAEVECFRIFGERGRHGLELCWNQEAGDSRRCSSGIPTGSLVCRPMHIGFQQGHTQHPFLFRSLTSVTKPMCICLQSEEPVQILDNHHGYSFLVPSQLCVHVGIALQK</sequence>
<protein>
    <submittedName>
        <fullName evidence="1">Uncharacterized protein</fullName>
    </submittedName>
</protein>
<accession>A0A6H5GZN7</accession>
<evidence type="ECO:0000313" key="1">
    <source>
        <dbReference type="EMBL" id="CAB0008894.1"/>
    </source>
</evidence>
<feature type="non-terminal residue" evidence="1">
    <location>
        <position position="144"/>
    </location>
</feature>
<keyword evidence="2" id="KW-1185">Reference proteome</keyword>
<proteinExistence type="predicted"/>
<organism evidence="1 2">
    <name type="scientific">Nesidiocoris tenuis</name>
    <dbReference type="NCBI Taxonomy" id="355587"/>
    <lineage>
        <taxon>Eukaryota</taxon>
        <taxon>Metazoa</taxon>
        <taxon>Ecdysozoa</taxon>
        <taxon>Arthropoda</taxon>
        <taxon>Hexapoda</taxon>
        <taxon>Insecta</taxon>
        <taxon>Pterygota</taxon>
        <taxon>Neoptera</taxon>
        <taxon>Paraneoptera</taxon>
        <taxon>Hemiptera</taxon>
        <taxon>Heteroptera</taxon>
        <taxon>Panheteroptera</taxon>
        <taxon>Cimicomorpha</taxon>
        <taxon>Miridae</taxon>
        <taxon>Dicyphina</taxon>
        <taxon>Nesidiocoris</taxon>
    </lineage>
</organism>
<dbReference type="EMBL" id="CADCXU010021107">
    <property type="protein sequence ID" value="CAB0008894.1"/>
    <property type="molecule type" value="Genomic_DNA"/>
</dbReference>
<dbReference type="AlphaFoldDB" id="A0A6H5GZN7"/>